<dbReference type="InterPro" id="IPR023346">
    <property type="entry name" value="Lysozyme-like_dom_sf"/>
</dbReference>
<protein>
    <recommendedName>
        <fullName evidence="1">Glycosyl transferase family 51 domain-containing protein</fullName>
    </recommendedName>
</protein>
<dbReference type="SUPFAM" id="SSF53955">
    <property type="entry name" value="Lysozyme-like"/>
    <property type="match status" value="1"/>
</dbReference>
<evidence type="ECO:0000313" key="3">
    <source>
        <dbReference type="Proteomes" id="UP000264492"/>
    </source>
</evidence>
<keyword evidence="3" id="KW-1185">Reference proteome</keyword>
<proteinExistence type="predicted"/>
<evidence type="ECO:0000259" key="1">
    <source>
        <dbReference type="Pfam" id="PF00912"/>
    </source>
</evidence>
<comment type="caution">
    <text evidence="2">The sequence shown here is derived from an EMBL/GenBank/DDBJ whole genome shotgun (WGS) entry which is preliminary data.</text>
</comment>
<dbReference type="EMBL" id="QTSU01000001">
    <property type="protein sequence ID" value="RDZ29031.1"/>
    <property type="molecule type" value="Genomic_DNA"/>
</dbReference>
<organism evidence="2 3">
    <name type="scientific">Lysobacter silvisoli</name>
    <dbReference type="NCBI Taxonomy" id="2293254"/>
    <lineage>
        <taxon>Bacteria</taxon>
        <taxon>Pseudomonadati</taxon>
        <taxon>Pseudomonadota</taxon>
        <taxon>Gammaproteobacteria</taxon>
        <taxon>Lysobacterales</taxon>
        <taxon>Lysobacteraceae</taxon>
        <taxon>Lysobacter</taxon>
    </lineage>
</organism>
<name>A0A371K522_9GAMM</name>
<dbReference type="InterPro" id="IPR001264">
    <property type="entry name" value="Glyco_trans_51"/>
</dbReference>
<reference evidence="2 3" key="1">
    <citation type="submission" date="2018-08" db="EMBL/GenBank/DDBJ databases">
        <title>Lysobacter sp. zong2l5, whole genome shotgun sequence.</title>
        <authorList>
            <person name="Zhang X."/>
            <person name="Feng G."/>
            <person name="Zhu H."/>
        </authorList>
    </citation>
    <scope>NUCLEOTIDE SEQUENCE [LARGE SCALE GENOMIC DNA]</scope>
    <source>
        <strain evidence="3">zong2l5</strain>
    </source>
</reference>
<evidence type="ECO:0000313" key="2">
    <source>
        <dbReference type="EMBL" id="RDZ29031.1"/>
    </source>
</evidence>
<dbReference type="Proteomes" id="UP000264492">
    <property type="component" value="Unassembled WGS sequence"/>
</dbReference>
<feature type="domain" description="Glycosyl transferase family 51" evidence="1">
    <location>
        <begin position="97"/>
        <end position="197"/>
    </location>
</feature>
<dbReference type="Pfam" id="PF00912">
    <property type="entry name" value="Transgly"/>
    <property type="match status" value="1"/>
</dbReference>
<accession>A0A371K522</accession>
<dbReference type="AlphaFoldDB" id="A0A371K522"/>
<sequence length="229" mass="26023">MIGAALALVFAFVAFIYGLYWYGAAALPAELPRPRYAYTDAVRADYWASLGGRGPIVVERWNPLTLCWHVYTEVQEPGPHPRRPDFLMVQSVARQISADHQLHQLRSRRPLAEIAALIRVSRERSPEQIVDLVLDEGWMGLNTRGLREAAPAYFGVTHERLTRAERLALFGLMKGPSYFDPNRDLERFRTRYAYVAQVAGTPPDRIDPERDLARLILTPPTTSPTEQRP</sequence>
<gene>
    <name evidence="2" type="ORF">DX914_08005</name>
</gene>
<dbReference type="Gene3D" id="1.10.3810.10">
    <property type="entry name" value="Biosynthetic peptidoglycan transglycosylase-like"/>
    <property type="match status" value="1"/>
</dbReference>
<dbReference type="InterPro" id="IPR036950">
    <property type="entry name" value="PBP_transglycosylase"/>
</dbReference>